<comment type="caution">
    <text evidence="6">Lacks conserved residue(s) required for the propagation of feature annotation.</text>
</comment>
<keyword evidence="5 6" id="KW-0472">Membrane</keyword>
<dbReference type="Proteomes" id="UP000007798">
    <property type="component" value="Unassembled WGS sequence"/>
</dbReference>
<evidence type="ECO:0000313" key="8">
    <source>
        <dbReference type="EMBL" id="EDW81088.1"/>
    </source>
</evidence>
<evidence type="ECO:0000256" key="3">
    <source>
        <dbReference type="ARBA" id="ARBA00022692"/>
    </source>
</evidence>
<feature type="transmembrane region" description="Helical" evidence="6">
    <location>
        <begin position="332"/>
        <end position="352"/>
    </location>
</feature>
<dbReference type="PhylomeDB" id="B4NBC4"/>
<evidence type="ECO:0000256" key="7">
    <source>
        <dbReference type="SAM" id="SignalP"/>
    </source>
</evidence>
<dbReference type="InterPro" id="IPR013604">
    <property type="entry name" value="7TM_chemorcpt"/>
</dbReference>
<evidence type="ECO:0000256" key="5">
    <source>
        <dbReference type="ARBA" id="ARBA00023136"/>
    </source>
</evidence>
<feature type="transmembrane region" description="Helical" evidence="6">
    <location>
        <begin position="75"/>
        <end position="101"/>
    </location>
</feature>
<reference evidence="8 9" key="1">
    <citation type="journal article" date="2007" name="Nature">
        <title>Evolution of genes and genomes on the Drosophila phylogeny.</title>
        <authorList>
            <consortium name="Drosophila 12 Genomes Consortium"/>
            <person name="Clark A.G."/>
            <person name="Eisen M.B."/>
            <person name="Smith D.R."/>
            <person name="Bergman C.M."/>
            <person name="Oliver B."/>
            <person name="Markow T.A."/>
            <person name="Kaufman T.C."/>
            <person name="Kellis M."/>
            <person name="Gelbart W."/>
            <person name="Iyer V.N."/>
            <person name="Pollard D.A."/>
            <person name="Sackton T.B."/>
            <person name="Larracuente A.M."/>
            <person name="Singh N.D."/>
            <person name="Abad J.P."/>
            <person name="Abt D.N."/>
            <person name="Adryan B."/>
            <person name="Aguade M."/>
            <person name="Akashi H."/>
            <person name="Anderson W.W."/>
            <person name="Aquadro C.F."/>
            <person name="Ardell D.H."/>
            <person name="Arguello R."/>
            <person name="Artieri C.G."/>
            <person name="Barbash D.A."/>
            <person name="Barker D."/>
            <person name="Barsanti P."/>
            <person name="Batterham P."/>
            <person name="Batzoglou S."/>
            <person name="Begun D."/>
            <person name="Bhutkar A."/>
            <person name="Blanco E."/>
            <person name="Bosak S.A."/>
            <person name="Bradley R.K."/>
            <person name="Brand A.D."/>
            <person name="Brent M.R."/>
            <person name="Brooks A.N."/>
            <person name="Brown R.H."/>
            <person name="Butlin R.K."/>
            <person name="Caggese C."/>
            <person name="Calvi B.R."/>
            <person name="Bernardo de Carvalho A."/>
            <person name="Caspi A."/>
            <person name="Castrezana S."/>
            <person name="Celniker S.E."/>
            <person name="Chang J.L."/>
            <person name="Chapple C."/>
            <person name="Chatterji S."/>
            <person name="Chinwalla A."/>
            <person name="Civetta A."/>
            <person name="Clifton S.W."/>
            <person name="Comeron J.M."/>
            <person name="Costello J.C."/>
            <person name="Coyne J.A."/>
            <person name="Daub J."/>
            <person name="David R.G."/>
            <person name="Delcher A.L."/>
            <person name="Delehaunty K."/>
            <person name="Do C.B."/>
            <person name="Ebling H."/>
            <person name="Edwards K."/>
            <person name="Eickbush T."/>
            <person name="Evans J.D."/>
            <person name="Filipski A."/>
            <person name="Findeiss S."/>
            <person name="Freyhult E."/>
            <person name="Fulton L."/>
            <person name="Fulton R."/>
            <person name="Garcia A.C."/>
            <person name="Gardiner A."/>
            <person name="Garfield D.A."/>
            <person name="Garvin B.E."/>
            <person name="Gibson G."/>
            <person name="Gilbert D."/>
            <person name="Gnerre S."/>
            <person name="Godfrey J."/>
            <person name="Good R."/>
            <person name="Gotea V."/>
            <person name="Gravely B."/>
            <person name="Greenberg A.J."/>
            <person name="Griffiths-Jones S."/>
            <person name="Gross S."/>
            <person name="Guigo R."/>
            <person name="Gustafson E.A."/>
            <person name="Haerty W."/>
            <person name="Hahn M.W."/>
            <person name="Halligan D.L."/>
            <person name="Halpern A.L."/>
            <person name="Halter G.M."/>
            <person name="Han M.V."/>
            <person name="Heger A."/>
            <person name="Hillier L."/>
            <person name="Hinrichs A.S."/>
            <person name="Holmes I."/>
            <person name="Hoskins R.A."/>
            <person name="Hubisz M.J."/>
            <person name="Hultmark D."/>
            <person name="Huntley M.A."/>
            <person name="Jaffe D.B."/>
            <person name="Jagadeeshan S."/>
            <person name="Jeck W.R."/>
            <person name="Johnson J."/>
            <person name="Jones C.D."/>
            <person name="Jordan W.C."/>
            <person name="Karpen G.H."/>
            <person name="Kataoka E."/>
            <person name="Keightley P.D."/>
            <person name="Kheradpour P."/>
            <person name="Kirkness E.F."/>
            <person name="Koerich L.B."/>
            <person name="Kristiansen K."/>
            <person name="Kudrna D."/>
            <person name="Kulathinal R.J."/>
            <person name="Kumar S."/>
            <person name="Kwok R."/>
            <person name="Lander E."/>
            <person name="Langley C.H."/>
            <person name="Lapoint R."/>
            <person name="Lazzaro B.P."/>
            <person name="Lee S.J."/>
            <person name="Levesque L."/>
            <person name="Li R."/>
            <person name="Lin C.F."/>
            <person name="Lin M.F."/>
            <person name="Lindblad-Toh K."/>
            <person name="Llopart A."/>
            <person name="Long M."/>
            <person name="Low L."/>
            <person name="Lozovsky E."/>
            <person name="Lu J."/>
            <person name="Luo M."/>
            <person name="Machado C.A."/>
            <person name="Makalowski W."/>
            <person name="Marzo M."/>
            <person name="Matsuda M."/>
            <person name="Matzkin L."/>
            <person name="McAllister B."/>
            <person name="McBride C.S."/>
            <person name="McKernan B."/>
            <person name="McKernan K."/>
            <person name="Mendez-Lago M."/>
            <person name="Minx P."/>
            <person name="Mollenhauer M.U."/>
            <person name="Montooth K."/>
            <person name="Mount S.M."/>
            <person name="Mu X."/>
            <person name="Myers E."/>
            <person name="Negre B."/>
            <person name="Newfeld S."/>
            <person name="Nielsen R."/>
            <person name="Noor M.A."/>
            <person name="O'Grady P."/>
            <person name="Pachter L."/>
            <person name="Papaceit M."/>
            <person name="Parisi M.J."/>
            <person name="Parisi M."/>
            <person name="Parts L."/>
            <person name="Pedersen J.S."/>
            <person name="Pesole G."/>
            <person name="Phillippy A.M."/>
            <person name="Ponting C.P."/>
            <person name="Pop M."/>
            <person name="Porcelli D."/>
            <person name="Powell J.R."/>
            <person name="Prohaska S."/>
            <person name="Pruitt K."/>
            <person name="Puig M."/>
            <person name="Quesneville H."/>
            <person name="Ram K.R."/>
            <person name="Rand D."/>
            <person name="Rasmussen M.D."/>
            <person name="Reed L.K."/>
            <person name="Reenan R."/>
            <person name="Reily A."/>
            <person name="Remington K.A."/>
            <person name="Rieger T.T."/>
            <person name="Ritchie M.G."/>
            <person name="Robin C."/>
            <person name="Rogers Y.H."/>
            <person name="Rohde C."/>
            <person name="Rozas J."/>
            <person name="Rubenfield M.J."/>
            <person name="Ruiz A."/>
            <person name="Russo S."/>
            <person name="Salzberg S.L."/>
            <person name="Sanchez-Gracia A."/>
            <person name="Saranga D.J."/>
            <person name="Sato H."/>
            <person name="Schaeffer S.W."/>
            <person name="Schatz M.C."/>
            <person name="Schlenke T."/>
            <person name="Schwartz R."/>
            <person name="Segarra C."/>
            <person name="Singh R.S."/>
            <person name="Sirot L."/>
            <person name="Sirota M."/>
            <person name="Sisneros N.B."/>
            <person name="Smith C.D."/>
            <person name="Smith T.F."/>
            <person name="Spieth J."/>
            <person name="Stage D.E."/>
            <person name="Stark A."/>
            <person name="Stephan W."/>
            <person name="Strausberg R.L."/>
            <person name="Strempel S."/>
            <person name="Sturgill D."/>
            <person name="Sutton G."/>
            <person name="Sutton G.G."/>
            <person name="Tao W."/>
            <person name="Teichmann S."/>
            <person name="Tobari Y.N."/>
            <person name="Tomimura Y."/>
            <person name="Tsolas J.M."/>
            <person name="Valente V.L."/>
            <person name="Venter E."/>
            <person name="Venter J.C."/>
            <person name="Vicario S."/>
            <person name="Vieira F.G."/>
            <person name="Vilella A.J."/>
            <person name="Villasante A."/>
            <person name="Walenz B."/>
            <person name="Wang J."/>
            <person name="Wasserman M."/>
            <person name="Watts T."/>
            <person name="Wilson D."/>
            <person name="Wilson R.K."/>
            <person name="Wing R.A."/>
            <person name="Wolfner M.F."/>
            <person name="Wong A."/>
            <person name="Wong G.K."/>
            <person name="Wu C.I."/>
            <person name="Wu G."/>
            <person name="Yamamoto D."/>
            <person name="Yang H.P."/>
            <person name="Yang S.P."/>
            <person name="Yorke J.A."/>
            <person name="Yoshida K."/>
            <person name="Zdobnov E."/>
            <person name="Zhang P."/>
            <person name="Zhang Y."/>
            <person name="Zimin A.V."/>
            <person name="Baldwin J."/>
            <person name="Abdouelleil A."/>
            <person name="Abdulkadir J."/>
            <person name="Abebe A."/>
            <person name="Abera B."/>
            <person name="Abreu J."/>
            <person name="Acer S.C."/>
            <person name="Aftuck L."/>
            <person name="Alexander A."/>
            <person name="An P."/>
            <person name="Anderson E."/>
            <person name="Anderson S."/>
            <person name="Arachi H."/>
            <person name="Azer M."/>
            <person name="Bachantsang P."/>
            <person name="Barry A."/>
            <person name="Bayul T."/>
            <person name="Berlin A."/>
            <person name="Bessette D."/>
            <person name="Bloom T."/>
            <person name="Blye J."/>
            <person name="Boguslavskiy L."/>
            <person name="Bonnet C."/>
            <person name="Boukhgalter B."/>
            <person name="Bourzgui I."/>
            <person name="Brown A."/>
            <person name="Cahill P."/>
            <person name="Channer S."/>
            <person name="Cheshatsang Y."/>
            <person name="Chuda L."/>
            <person name="Citroen M."/>
            <person name="Collymore A."/>
            <person name="Cooke P."/>
            <person name="Costello M."/>
            <person name="D'Aco K."/>
            <person name="Daza R."/>
            <person name="De Haan G."/>
            <person name="DeGray S."/>
            <person name="DeMaso C."/>
            <person name="Dhargay N."/>
            <person name="Dooley K."/>
            <person name="Dooley E."/>
            <person name="Doricent M."/>
            <person name="Dorje P."/>
            <person name="Dorjee K."/>
            <person name="Dupes A."/>
            <person name="Elong R."/>
            <person name="Falk J."/>
            <person name="Farina A."/>
            <person name="Faro S."/>
            <person name="Ferguson D."/>
            <person name="Fisher S."/>
            <person name="Foley C.D."/>
            <person name="Franke A."/>
            <person name="Friedrich D."/>
            <person name="Gadbois L."/>
            <person name="Gearin G."/>
            <person name="Gearin C.R."/>
            <person name="Giannoukos G."/>
            <person name="Goode T."/>
            <person name="Graham J."/>
            <person name="Grandbois E."/>
            <person name="Grewal S."/>
            <person name="Gyaltsen K."/>
            <person name="Hafez N."/>
            <person name="Hagos B."/>
            <person name="Hall J."/>
            <person name="Henson C."/>
            <person name="Hollinger A."/>
            <person name="Honan T."/>
            <person name="Huard M.D."/>
            <person name="Hughes L."/>
            <person name="Hurhula B."/>
            <person name="Husby M.E."/>
            <person name="Kamat A."/>
            <person name="Kanga B."/>
            <person name="Kashin S."/>
            <person name="Khazanovich D."/>
            <person name="Kisner P."/>
            <person name="Lance K."/>
            <person name="Lara M."/>
            <person name="Lee W."/>
            <person name="Lennon N."/>
            <person name="Letendre F."/>
            <person name="LeVine R."/>
            <person name="Lipovsky A."/>
            <person name="Liu X."/>
            <person name="Liu J."/>
            <person name="Liu S."/>
            <person name="Lokyitsang T."/>
            <person name="Lokyitsang Y."/>
            <person name="Lubonja R."/>
            <person name="Lui A."/>
            <person name="MacDonald P."/>
            <person name="Magnisalis V."/>
            <person name="Maru K."/>
            <person name="Matthews C."/>
            <person name="McCusker W."/>
            <person name="McDonough S."/>
            <person name="Mehta T."/>
            <person name="Meldrim J."/>
            <person name="Meneus L."/>
            <person name="Mihai O."/>
            <person name="Mihalev A."/>
            <person name="Mihova T."/>
            <person name="Mittelman R."/>
            <person name="Mlenga V."/>
            <person name="Montmayeur A."/>
            <person name="Mulrain L."/>
            <person name="Navidi A."/>
            <person name="Naylor J."/>
            <person name="Negash T."/>
            <person name="Nguyen T."/>
            <person name="Nguyen N."/>
            <person name="Nicol R."/>
            <person name="Norbu C."/>
            <person name="Norbu N."/>
            <person name="Novod N."/>
            <person name="O'Neill B."/>
            <person name="Osman S."/>
            <person name="Markiewicz E."/>
            <person name="Oyono O.L."/>
            <person name="Patti C."/>
            <person name="Phunkhang P."/>
            <person name="Pierre F."/>
            <person name="Priest M."/>
            <person name="Raghuraman S."/>
            <person name="Rege F."/>
            <person name="Reyes R."/>
            <person name="Rise C."/>
            <person name="Rogov P."/>
            <person name="Ross K."/>
            <person name="Ryan E."/>
            <person name="Settipalli S."/>
            <person name="Shea T."/>
            <person name="Sherpa N."/>
            <person name="Shi L."/>
            <person name="Shih D."/>
            <person name="Sparrow T."/>
            <person name="Spaulding J."/>
            <person name="Stalker J."/>
            <person name="Stange-Thomann N."/>
            <person name="Stavropoulos S."/>
            <person name="Stone C."/>
            <person name="Strader C."/>
            <person name="Tesfaye S."/>
            <person name="Thomson T."/>
            <person name="Thoulutsang Y."/>
            <person name="Thoulutsang D."/>
            <person name="Topham K."/>
            <person name="Topping I."/>
            <person name="Tsamla T."/>
            <person name="Vassiliev H."/>
            <person name="Vo A."/>
            <person name="Wangchuk T."/>
            <person name="Wangdi T."/>
            <person name="Weiand M."/>
            <person name="Wilkinson J."/>
            <person name="Wilson A."/>
            <person name="Yadav S."/>
            <person name="Young G."/>
            <person name="Yu Q."/>
            <person name="Zembek L."/>
            <person name="Zhong D."/>
            <person name="Zimmer A."/>
            <person name="Zwirko Z."/>
            <person name="Jaffe D.B."/>
            <person name="Alvarez P."/>
            <person name="Brockman W."/>
            <person name="Butler J."/>
            <person name="Chin C."/>
            <person name="Gnerre S."/>
            <person name="Grabherr M."/>
            <person name="Kleber M."/>
            <person name="Mauceli E."/>
            <person name="MacCallum I."/>
        </authorList>
    </citation>
    <scope>NUCLEOTIDE SEQUENCE [LARGE SCALE GENOMIC DNA]</scope>
    <source>
        <strain evidence="9">Tucson 14030-0811.24</strain>
    </source>
</reference>
<accession>B4NBC4</accession>
<dbReference type="InParanoid" id="B4NBC4"/>
<dbReference type="OrthoDB" id="8039669at2759"/>
<dbReference type="STRING" id="7260.B4NBC4"/>
<dbReference type="HOGENOM" id="CLU_765640_0_0_1"/>
<sequence>MPRFPHVCGLCLLFRLWQLLSLAPVAYNDREGVRCRRLLTLSAFLKWLILVAIAPFILMQSAALYKATNVKHSSFFNYIALGTMAGDIGISLILLASHLWQRQQLAHLLNQFVNLHHTTRLSWPATLMLWTKLLLSLYEVLCNIPFLQDSAKRLPWPQLLGYGIELYVQHVSSVYANGIFGGLLLLVANLNELEEEDGQSLPLKRERHWLRMSSKFSSTFQLGIFLLVIGNFINILANMYAYMSYFVSQHGVPLTISNYCIIVAIQLYALVMVAHLCQVRHSRLCRRYLQLGYTPDNLSLEKAMGPTIPLLMSPLGSVKFTILGLFTLDNAFWLFLVSYAVNFIVIILQFTLENMKR</sequence>
<dbReference type="EMBL" id="CH964232">
    <property type="protein sequence ID" value="EDW81088.1"/>
    <property type="molecule type" value="Genomic_DNA"/>
</dbReference>
<evidence type="ECO:0000256" key="1">
    <source>
        <dbReference type="ARBA" id="ARBA00004651"/>
    </source>
</evidence>
<dbReference type="AlphaFoldDB" id="B4NBC4"/>
<feature type="transmembrane region" description="Helical" evidence="6">
    <location>
        <begin position="216"/>
        <end position="236"/>
    </location>
</feature>
<dbReference type="FunCoup" id="B4NBC4">
    <property type="interactions" value="16"/>
</dbReference>
<dbReference type="eggNOG" id="ENOG502T92D">
    <property type="taxonomic scope" value="Eukaryota"/>
</dbReference>
<dbReference type="GO" id="GO:0007165">
    <property type="term" value="P:signal transduction"/>
    <property type="evidence" value="ECO:0007669"/>
    <property type="project" value="UniProtKB-KW"/>
</dbReference>
<comment type="similarity">
    <text evidence="6">Belongs to the insect chemoreceptor superfamily. Gustatory receptor (GR) family.</text>
</comment>
<dbReference type="GO" id="GO:0050909">
    <property type="term" value="P:sensory perception of taste"/>
    <property type="evidence" value="ECO:0007669"/>
    <property type="project" value="InterPro"/>
</dbReference>
<keyword evidence="9" id="KW-1185">Reference proteome</keyword>
<name>B4NBC4_DROWI</name>
<dbReference type="OMA" id="AMNFIVI"/>
<comment type="subcellular location">
    <subcellularLocation>
        <location evidence="1 6">Cell membrane</location>
        <topology evidence="1 6">Multi-pass membrane protein</topology>
    </subcellularLocation>
</comment>
<feature type="signal peptide" evidence="7">
    <location>
        <begin position="1"/>
        <end position="28"/>
    </location>
</feature>
<gene>
    <name evidence="8" type="primary">Dwil\GK11869</name>
    <name evidence="8" type="ORF">Dwil_GK11869</name>
</gene>
<keyword evidence="6" id="KW-0675">Receptor</keyword>
<evidence type="ECO:0000313" key="9">
    <source>
        <dbReference type="Proteomes" id="UP000007798"/>
    </source>
</evidence>
<organism evidence="8 9">
    <name type="scientific">Drosophila willistoni</name>
    <name type="common">Fruit fly</name>
    <dbReference type="NCBI Taxonomy" id="7260"/>
    <lineage>
        <taxon>Eukaryota</taxon>
        <taxon>Metazoa</taxon>
        <taxon>Ecdysozoa</taxon>
        <taxon>Arthropoda</taxon>
        <taxon>Hexapoda</taxon>
        <taxon>Insecta</taxon>
        <taxon>Pterygota</taxon>
        <taxon>Neoptera</taxon>
        <taxon>Endopterygota</taxon>
        <taxon>Diptera</taxon>
        <taxon>Brachycera</taxon>
        <taxon>Muscomorpha</taxon>
        <taxon>Ephydroidea</taxon>
        <taxon>Drosophilidae</taxon>
        <taxon>Drosophila</taxon>
        <taxon>Sophophora</taxon>
    </lineage>
</organism>
<proteinExistence type="inferred from homology"/>
<keyword evidence="7" id="KW-0732">Signal</keyword>
<keyword evidence="6" id="KW-0807">Transducer</keyword>
<keyword evidence="4 6" id="KW-1133">Transmembrane helix</keyword>
<comment type="function">
    <text evidence="6">Gustatory receptor which mediates acceptance or avoidance behavior, depending on its substrates.</text>
</comment>
<dbReference type="Pfam" id="PF08395">
    <property type="entry name" value="7tm_7"/>
    <property type="match status" value="1"/>
</dbReference>
<dbReference type="KEGG" id="dwi:6646970"/>
<feature type="transmembrane region" description="Helical" evidence="6">
    <location>
        <begin position="256"/>
        <end position="277"/>
    </location>
</feature>
<dbReference type="GO" id="GO:0005886">
    <property type="term" value="C:plasma membrane"/>
    <property type="evidence" value="ECO:0007669"/>
    <property type="project" value="UniProtKB-SubCell"/>
</dbReference>
<protein>
    <recommendedName>
        <fullName evidence="6">Gustatory receptor</fullName>
    </recommendedName>
</protein>
<evidence type="ECO:0000256" key="6">
    <source>
        <dbReference type="RuleBase" id="RU363108"/>
    </source>
</evidence>
<feature type="transmembrane region" description="Helical" evidence="6">
    <location>
        <begin position="44"/>
        <end position="63"/>
    </location>
</feature>
<evidence type="ECO:0000256" key="2">
    <source>
        <dbReference type="ARBA" id="ARBA00022475"/>
    </source>
</evidence>
<feature type="chain" id="PRO_5002819500" description="Gustatory receptor" evidence="7">
    <location>
        <begin position="29"/>
        <end position="357"/>
    </location>
</feature>
<keyword evidence="3 6" id="KW-0812">Transmembrane</keyword>
<keyword evidence="2 6" id="KW-1003">Cell membrane</keyword>
<evidence type="ECO:0000256" key="4">
    <source>
        <dbReference type="ARBA" id="ARBA00022989"/>
    </source>
</evidence>